<feature type="binding site" evidence="5">
    <location>
        <position position="92"/>
    </location>
    <ligand>
        <name>NAD(+)</name>
        <dbReference type="ChEBI" id="CHEBI:57540"/>
    </ligand>
</feature>
<evidence type="ECO:0000259" key="6">
    <source>
        <dbReference type="Pfam" id="PF00725"/>
    </source>
</evidence>
<dbReference type="EMBL" id="CP022572">
    <property type="protein sequence ID" value="AZU62130.1"/>
    <property type="molecule type" value="Genomic_DNA"/>
</dbReference>
<dbReference type="AlphaFoldDB" id="A0A3T0HY95"/>
<evidence type="ECO:0000256" key="2">
    <source>
        <dbReference type="ARBA" id="ARBA00009463"/>
    </source>
</evidence>
<dbReference type="Gene3D" id="1.10.1040.10">
    <property type="entry name" value="N-(1-d-carboxylethyl)-l-norvaline Dehydrogenase, domain 2"/>
    <property type="match status" value="1"/>
</dbReference>
<keyword evidence="3" id="KW-0560">Oxidoreductase</keyword>
<feature type="binding site" evidence="5">
    <location>
        <position position="143"/>
    </location>
    <ligand>
        <name>NAD(+)</name>
        <dbReference type="ChEBI" id="CHEBI:57540"/>
    </ligand>
</feature>
<evidence type="ECO:0000313" key="9">
    <source>
        <dbReference type="Proteomes" id="UP000282892"/>
    </source>
</evidence>
<dbReference type="InterPro" id="IPR006108">
    <property type="entry name" value="3HC_DH_C"/>
</dbReference>
<feature type="binding site" evidence="5">
    <location>
        <position position="119"/>
    </location>
    <ligand>
        <name>NAD(+)</name>
        <dbReference type="ChEBI" id="CHEBI:57540"/>
    </ligand>
</feature>
<dbReference type="PANTHER" id="PTHR48075:SF5">
    <property type="entry name" value="3-HYDROXYBUTYRYL-COA DEHYDROGENASE"/>
    <property type="match status" value="1"/>
</dbReference>
<dbReference type="SUPFAM" id="SSF48179">
    <property type="entry name" value="6-phosphogluconate dehydrogenase C-terminal domain-like"/>
    <property type="match status" value="1"/>
</dbReference>
<name>A0A3T0HY95_9BACI</name>
<dbReference type="InterPro" id="IPR013328">
    <property type="entry name" value="6PGD_dom2"/>
</dbReference>
<dbReference type="Proteomes" id="UP000282892">
    <property type="component" value="Chromosome"/>
</dbReference>
<dbReference type="Pfam" id="PF02737">
    <property type="entry name" value="3HCDH_N"/>
    <property type="match status" value="1"/>
</dbReference>
<evidence type="ECO:0000256" key="3">
    <source>
        <dbReference type="ARBA" id="ARBA00023002"/>
    </source>
</evidence>
<feature type="binding site" evidence="5">
    <location>
        <position position="277"/>
    </location>
    <ligand>
        <name>NAD(+)</name>
        <dbReference type="ChEBI" id="CHEBI:57540"/>
    </ligand>
</feature>
<dbReference type="Pfam" id="PF00725">
    <property type="entry name" value="3HCDH"/>
    <property type="match status" value="1"/>
</dbReference>
<proteinExistence type="inferred from homology"/>
<dbReference type="Gene3D" id="3.40.50.720">
    <property type="entry name" value="NAD(P)-binding Rossmann-like Domain"/>
    <property type="match status" value="1"/>
</dbReference>
<protein>
    <submittedName>
        <fullName evidence="8">3-hydroxybutyryl-CoA dehydrogenase</fullName>
    </submittedName>
</protein>
<dbReference type="PANTHER" id="PTHR48075">
    <property type="entry name" value="3-HYDROXYACYL-COA DEHYDROGENASE FAMILY PROTEIN"/>
    <property type="match status" value="1"/>
</dbReference>
<evidence type="ECO:0000256" key="5">
    <source>
        <dbReference type="PIRSR" id="PIRSR000105-2"/>
    </source>
</evidence>
<dbReference type="InterPro" id="IPR006176">
    <property type="entry name" value="3-OHacyl-CoA_DH_NAD-bd"/>
</dbReference>
<comment type="similarity">
    <text evidence="2">Belongs to the 3-hydroxyacyl-CoA dehydrogenase family.</text>
</comment>
<feature type="binding site" evidence="5">
    <location>
        <position position="97"/>
    </location>
    <ligand>
        <name>NAD(+)</name>
        <dbReference type="ChEBI" id="CHEBI:57540"/>
    </ligand>
</feature>
<feature type="domain" description="3-hydroxyacyl-CoA dehydrogenase NAD binding" evidence="7">
    <location>
        <begin position="4"/>
        <end position="183"/>
    </location>
</feature>
<feature type="domain" description="3-hydroxyacyl-CoA dehydrogenase C-terminal" evidence="6">
    <location>
        <begin position="187"/>
        <end position="285"/>
    </location>
</feature>
<reference evidence="8 9" key="1">
    <citation type="submission" date="2017-07" db="EMBL/GenBank/DDBJ databases">
        <title>The complete genome sequence of Bacillus mesonae strain H20-5, an efficient strain improving plant abiotic stress resistance.</title>
        <authorList>
            <person name="Kim S.Y."/>
            <person name="Song H."/>
            <person name="Sang M.K."/>
            <person name="Weon H.-Y."/>
            <person name="Song J."/>
        </authorList>
    </citation>
    <scope>NUCLEOTIDE SEQUENCE [LARGE SCALE GENOMIC DNA]</scope>
    <source>
        <strain evidence="8 9">H20-5</strain>
    </source>
</reference>
<dbReference type="FunFam" id="3.40.50.720:FF:000009">
    <property type="entry name" value="Fatty oxidation complex, alpha subunit"/>
    <property type="match status" value="1"/>
</dbReference>
<dbReference type="InterPro" id="IPR008927">
    <property type="entry name" value="6-PGluconate_DH-like_C_sf"/>
</dbReference>
<evidence type="ECO:0000313" key="8">
    <source>
        <dbReference type="EMBL" id="AZU62130.1"/>
    </source>
</evidence>
<evidence type="ECO:0000259" key="7">
    <source>
        <dbReference type="Pfam" id="PF02737"/>
    </source>
</evidence>
<dbReference type="PIRSF" id="PIRSF000105">
    <property type="entry name" value="HCDH"/>
    <property type="match status" value="1"/>
</dbReference>
<feature type="site" description="Important for catalytic activity" evidence="4">
    <location>
        <position position="140"/>
    </location>
</feature>
<gene>
    <name evidence="8" type="ORF">CHR53_13035</name>
</gene>
<feature type="binding site" evidence="5">
    <location>
        <position position="32"/>
    </location>
    <ligand>
        <name>NAD(+)</name>
        <dbReference type="ChEBI" id="CHEBI:57540"/>
    </ligand>
</feature>
<dbReference type="GO" id="GO:0016616">
    <property type="term" value="F:oxidoreductase activity, acting on the CH-OH group of donors, NAD or NADP as acceptor"/>
    <property type="evidence" value="ECO:0007669"/>
    <property type="project" value="InterPro"/>
</dbReference>
<organism evidence="8 9">
    <name type="scientific">Neobacillus mesonae</name>
    <dbReference type="NCBI Taxonomy" id="1193713"/>
    <lineage>
        <taxon>Bacteria</taxon>
        <taxon>Bacillati</taxon>
        <taxon>Bacillota</taxon>
        <taxon>Bacilli</taxon>
        <taxon>Bacillales</taxon>
        <taxon>Bacillaceae</taxon>
        <taxon>Neobacillus</taxon>
    </lineage>
</organism>
<evidence type="ECO:0000256" key="1">
    <source>
        <dbReference type="ARBA" id="ARBA00005086"/>
    </source>
</evidence>
<keyword evidence="5" id="KW-0520">NAD</keyword>
<dbReference type="RefSeq" id="WP_127486814.1">
    <property type="nucleotide sequence ID" value="NZ_CP022572.1"/>
</dbReference>
<dbReference type="InterPro" id="IPR022694">
    <property type="entry name" value="3-OHacyl-CoA_DH"/>
</dbReference>
<sequence>MIQKATVIGSGVMGHGIAQVFALVGIPVHLYDLTKEKLRNAFDSINKNLDLYVKNELISPREKEQALKQIQMTTNLEESLVDSKFVIEAIPEVLQLKWDLYRSLETICTQDVIIASNTSTIPLTTLIQHSTYPERFIIAHFLNPAPLVPLVEVIKHECTSKRVIDTTMSLLKSIGKTPILLKKEIQGFVVNRIQAALLREALALIDEDIVSMEDMDKIIKDGPGFRWAFIGPIETVDFGGLDTWKRIFDILFPDLDNRQSSPEFINKLVAQNKLGSKTGEGIYPYKDTSIDDVLTERDSNFLRLLKIKAKQQIIEK</sequence>
<evidence type="ECO:0000256" key="4">
    <source>
        <dbReference type="PIRSR" id="PIRSR000105-1"/>
    </source>
</evidence>
<feature type="binding site" evidence="5">
    <location>
        <begin position="9"/>
        <end position="14"/>
    </location>
    <ligand>
        <name>NAD(+)</name>
        <dbReference type="ChEBI" id="CHEBI:57540"/>
    </ligand>
</feature>
<dbReference type="OrthoDB" id="9815331at2"/>
<dbReference type="SUPFAM" id="SSF51735">
    <property type="entry name" value="NAD(P)-binding Rossmann-fold domains"/>
    <property type="match status" value="1"/>
</dbReference>
<dbReference type="KEGG" id="nmk:CHR53_13035"/>
<dbReference type="GO" id="GO:0006631">
    <property type="term" value="P:fatty acid metabolic process"/>
    <property type="evidence" value="ECO:0007669"/>
    <property type="project" value="InterPro"/>
</dbReference>
<accession>A0A3T0HY95</accession>
<dbReference type="InterPro" id="IPR036291">
    <property type="entry name" value="NAD(P)-bd_dom_sf"/>
</dbReference>
<comment type="pathway">
    <text evidence="1">Lipid metabolism; butanoate metabolism.</text>
</comment>
<keyword evidence="9" id="KW-1185">Reference proteome</keyword>
<dbReference type="GO" id="GO:0070403">
    <property type="term" value="F:NAD+ binding"/>
    <property type="evidence" value="ECO:0007669"/>
    <property type="project" value="InterPro"/>
</dbReference>
<dbReference type="STRING" id="1193713.GCA_001636315_05046"/>